<feature type="region of interest" description="Disordered" evidence="1">
    <location>
        <begin position="88"/>
        <end position="118"/>
    </location>
</feature>
<keyword evidence="3" id="KW-1185">Reference proteome</keyword>
<feature type="region of interest" description="Disordered" evidence="1">
    <location>
        <begin position="488"/>
        <end position="600"/>
    </location>
</feature>
<feature type="region of interest" description="Disordered" evidence="1">
    <location>
        <begin position="145"/>
        <end position="200"/>
    </location>
</feature>
<feature type="compositionally biased region" description="Low complexity" evidence="1">
    <location>
        <begin position="1136"/>
        <end position="1148"/>
    </location>
</feature>
<gene>
    <name evidence="2" type="primary">LOC100079951</name>
</gene>
<evidence type="ECO:0000313" key="3">
    <source>
        <dbReference type="Proteomes" id="UP000002279"/>
    </source>
</evidence>
<feature type="compositionally biased region" description="Basic and acidic residues" evidence="1">
    <location>
        <begin position="160"/>
        <end position="181"/>
    </location>
</feature>
<feature type="region of interest" description="Disordered" evidence="1">
    <location>
        <begin position="1131"/>
        <end position="1194"/>
    </location>
</feature>
<reference evidence="2" key="3">
    <citation type="submission" date="2025-09" db="UniProtKB">
        <authorList>
            <consortium name="Ensembl"/>
        </authorList>
    </citation>
    <scope>IDENTIFICATION</scope>
    <source>
        <strain evidence="2">Glennie</strain>
    </source>
</reference>
<feature type="region of interest" description="Disordered" evidence="1">
    <location>
        <begin position="216"/>
        <end position="243"/>
    </location>
</feature>
<name>A0A6I8N874_ORNAN</name>
<feature type="compositionally biased region" description="Polar residues" evidence="1">
    <location>
        <begin position="224"/>
        <end position="235"/>
    </location>
</feature>
<dbReference type="InterPro" id="IPR026302">
    <property type="entry name" value="NEDD4-bd_p2"/>
</dbReference>
<protein>
    <submittedName>
        <fullName evidence="2">NEDD4 binding protein 2 like 2</fullName>
    </submittedName>
</protein>
<sequence>MPYGENKTKSLGFGEELTNGPSPKKLKSTKEAYVVSHDGSADFQGFPEKRWTDWIPLSNVGDKEKGKTQKNTNDTTDILQNLSVLSSGNQPVVTKSNDSEVSKVMNSPVVSGDNNKASRQNNFDEIWIKEQTSKASIITRKEEVEEYSTSKAFIGPIYKTPDENKCDERKNSIRHNREANRKKNPSPCGRPENKQKSKSEIDDELCQFYKEIQQLESDKEDSDGNNQDLETSQEQPIPYYDYNQNDSLMSDDQKKDFQCSDKQPFCGDKNYFNNDSSGWRMDYAFSGGIEPTVCNNSAPPFRPEWHPMQTFIVPQGPPPPSKFNCHLHFQRFSSTPCLPNTFQGQSDRLPQNYDGDHGNSGIMNWAYPLLDHSSKYPDHNGSSRSTLASRNGYGDQGGQVNNGFCETREERWSQAMYRTDDTDRFTCHQFPEEKLKRLQKLLILLRGLPGSGKTTLSRRNKHGVPREKIAQMLDRYEFQMSISIVMNSVEPPHKSTQRPPPLQRRLREDLKKKTGHKLSKAKQRRNRRRNRKLKNDSKILEKRPDDTLSHLAPEDQDTSESEEEDSEEEGKVGDPGQTLIISENRCSWARDSSQKPDLEKETFPNVFSEISVALSGPPKSHSLGESSNLFLVNMTSSQSKKLYTHAFEQQIMDQNPNLVGNRTNSCTGNDRRSGMKAENCIEVSHTMVLDICDRFVSAKTTYVLKEESAIISENHKKKEALSNHCRSVSDSFKGEHKSSPNKTNSWAFFSTCSPDERMQLGSGSNALLGSWPEGPHKFVCEQRQRKGRQPKGACSDSTVGRIELVCHSKAAEGTSPQTLRENDCHLWEEDLSLPNTEKTHMIPVIETGGNVLRNHFALQTQTSVATEKKGRPRRIFNLAPNFHLPRLTAILIKERDKDTLLTNSRWLENIVETEKSSLPEVDHEKGNEQGPLVAYNQPPQYYHDPLEIASSRSGVKPHSHIILLRSPGCLSEKFLPPLLHCTSSLLKVSFIREKQLLPLKLQAVGGNKQKGRELTSEIFKSEPDILSSVRVTSEYPTHFNVFSGGLSEKLPKRNKPEPLQSLQMEDNQDSINPTPDSIALPLSLGFALQLVGLFGSPGVPIESLLPDDFTVPLDWKTLKMIHLQWKNSVEERQKKISQQSKKSLISDLSRLRAADKPDHQEEQEYSKRSLPKGDREDSFPVNTRADWVSMSNRS</sequence>
<feature type="region of interest" description="Disordered" evidence="1">
    <location>
        <begin position="376"/>
        <end position="402"/>
    </location>
</feature>
<feature type="compositionally biased region" description="Polar residues" evidence="1">
    <location>
        <begin position="104"/>
        <end position="118"/>
    </location>
</feature>
<dbReference type="AlphaFoldDB" id="A0A6I8N874"/>
<dbReference type="Ensembl" id="ENSOANT00000046823.1">
    <property type="protein sequence ID" value="ENSOANP00000037083.1"/>
    <property type="gene ID" value="ENSOANG00000015484.3"/>
</dbReference>
<reference evidence="2" key="2">
    <citation type="submission" date="2025-08" db="UniProtKB">
        <authorList>
            <consortium name="Ensembl"/>
        </authorList>
    </citation>
    <scope>IDENTIFICATION</scope>
    <source>
        <strain evidence="2">Glennie</strain>
    </source>
</reference>
<feature type="compositionally biased region" description="Basic and acidic residues" evidence="1">
    <location>
        <begin position="533"/>
        <end position="548"/>
    </location>
</feature>
<feature type="compositionally biased region" description="Basic residues" evidence="1">
    <location>
        <begin position="513"/>
        <end position="532"/>
    </location>
</feature>
<feature type="compositionally biased region" description="Polar residues" evidence="1">
    <location>
        <begin position="380"/>
        <end position="389"/>
    </location>
</feature>
<feature type="compositionally biased region" description="Basic and acidic residues" evidence="1">
    <location>
        <begin position="1149"/>
        <end position="1178"/>
    </location>
</feature>
<dbReference type="GeneID" id="100079951"/>
<dbReference type="RefSeq" id="XP_028903877.1">
    <property type="nucleotide sequence ID" value="XM_029048044.2"/>
</dbReference>
<dbReference type="PANTHER" id="PTHR13308">
    <property type="entry name" value="NEDD4-BINDING PROTEIN 2-LIKE 1"/>
    <property type="match status" value="1"/>
</dbReference>
<dbReference type="Proteomes" id="UP000002279">
    <property type="component" value="Chromosome 20"/>
</dbReference>
<dbReference type="Bgee" id="ENSOANG00000015484">
    <property type="expression patterns" value="Expressed in ovary and 7 other cell types or tissues"/>
</dbReference>
<reference evidence="2 3" key="1">
    <citation type="journal article" date="2008" name="Nature">
        <title>Genome analysis of the platypus reveals unique signatures of evolution.</title>
        <authorList>
            <person name="Warren W.C."/>
            <person name="Hillier L.W."/>
            <person name="Marshall Graves J.A."/>
            <person name="Birney E."/>
            <person name="Ponting C.P."/>
            <person name="Grutzner F."/>
            <person name="Belov K."/>
            <person name="Miller W."/>
            <person name="Clarke L."/>
            <person name="Chinwalla A.T."/>
            <person name="Yang S.P."/>
            <person name="Heger A."/>
            <person name="Locke D.P."/>
            <person name="Miethke P."/>
            <person name="Waters P.D."/>
            <person name="Veyrunes F."/>
            <person name="Fulton L."/>
            <person name="Fulton B."/>
            <person name="Graves T."/>
            <person name="Wallis J."/>
            <person name="Puente X.S."/>
            <person name="Lopez-Otin C."/>
            <person name="Ordonez G.R."/>
            <person name="Eichler E.E."/>
            <person name="Chen L."/>
            <person name="Cheng Z."/>
            <person name="Deakin J.E."/>
            <person name="Alsop A."/>
            <person name="Thompson K."/>
            <person name="Kirby P."/>
            <person name="Papenfuss A.T."/>
            <person name="Wakefield M.J."/>
            <person name="Olender T."/>
            <person name="Lancet D."/>
            <person name="Huttley G.A."/>
            <person name="Smit A.F."/>
            <person name="Pask A."/>
            <person name="Temple-Smith P."/>
            <person name="Batzer M.A."/>
            <person name="Walker J.A."/>
            <person name="Konkel M.K."/>
            <person name="Harris R.S."/>
            <person name="Whittington C.M."/>
            <person name="Wong E.S."/>
            <person name="Gemmell N.J."/>
            <person name="Buschiazzo E."/>
            <person name="Vargas Jentzsch I.M."/>
            <person name="Merkel A."/>
            <person name="Schmitz J."/>
            <person name="Zemann A."/>
            <person name="Churakov G."/>
            <person name="Kriegs J.O."/>
            <person name="Brosius J."/>
            <person name="Murchison E.P."/>
            <person name="Sachidanandam R."/>
            <person name="Smith C."/>
            <person name="Hannon G.J."/>
            <person name="Tsend-Ayush E."/>
            <person name="McMillan D."/>
            <person name="Attenborough R."/>
            <person name="Rens W."/>
            <person name="Ferguson-Smith M."/>
            <person name="Lefevre C.M."/>
            <person name="Sharp J.A."/>
            <person name="Nicholas K.R."/>
            <person name="Ray D.A."/>
            <person name="Kube M."/>
            <person name="Reinhardt R."/>
            <person name="Pringle T.H."/>
            <person name="Taylor J."/>
            <person name="Jones R.C."/>
            <person name="Nixon B."/>
            <person name="Dacheux J.L."/>
            <person name="Niwa H."/>
            <person name="Sekita Y."/>
            <person name="Huang X."/>
            <person name="Stark A."/>
            <person name="Kheradpour P."/>
            <person name="Kellis M."/>
            <person name="Flicek P."/>
            <person name="Chen Y."/>
            <person name="Webber C."/>
            <person name="Hardison R."/>
            <person name="Nelson J."/>
            <person name="Hallsworth-Pepin K."/>
            <person name="Delehaunty K."/>
            <person name="Markovic C."/>
            <person name="Minx P."/>
            <person name="Feng Y."/>
            <person name="Kremitzki C."/>
            <person name="Mitreva M."/>
            <person name="Glasscock J."/>
            <person name="Wylie T."/>
            <person name="Wohldmann P."/>
            <person name="Thiru P."/>
            <person name="Nhan M.N."/>
            <person name="Pohl C.S."/>
            <person name="Smith S.M."/>
            <person name="Hou S."/>
            <person name="Nefedov M."/>
            <person name="de Jong P.J."/>
            <person name="Renfree M.B."/>
            <person name="Mardis E.R."/>
            <person name="Wilson R.K."/>
        </authorList>
    </citation>
    <scope>NUCLEOTIDE SEQUENCE [LARGE SCALE GENOMIC DNA]</scope>
    <source>
        <strain evidence="2 3">Glennie</strain>
    </source>
</reference>
<feature type="compositionally biased region" description="Acidic residues" evidence="1">
    <location>
        <begin position="554"/>
        <end position="568"/>
    </location>
</feature>
<evidence type="ECO:0000256" key="1">
    <source>
        <dbReference type="SAM" id="MobiDB-lite"/>
    </source>
</evidence>
<accession>A0A6I8N874</accession>
<dbReference type="PANTHER" id="PTHR13308:SF23">
    <property type="entry name" value="NEDD4-BINDING PROTEIN 2-LIKE 2"/>
    <property type="match status" value="1"/>
</dbReference>
<evidence type="ECO:0000313" key="2">
    <source>
        <dbReference type="Ensembl" id="ENSOANP00000037083.1"/>
    </source>
</evidence>
<organism evidence="2 3">
    <name type="scientific">Ornithorhynchus anatinus</name>
    <name type="common">Duckbill platypus</name>
    <dbReference type="NCBI Taxonomy" id="9258"/>
    <lineage>
        <taxon>Eukaryota</taxon>
        <taxon>Metazoa</taxon>
        <taxon>Chordata</taxon>
        <taxon>Craniata</taxon>
        <taxon>Vertebrata</taxon>
        <taxon>Euteleostomi</taxon>
        <taxon>Mammalia</taxon>
        <taxon>Monotremata</taxon>
        <taxon>Ornithorhynchidae</taxon>
        <taxon>Ornithorhynchus</taxon>
    </lineage>
</organism>
<feature type="region of interest" description="Disordered" evidence="1">
    <location>
        <begin position="1"/>
        <end position="27"/>
    </location>
</feature>
<dbReference type="GeneTree" id="ENSGT00940000161440"/>
<feature type="compositionally biased region" description="Basic and acidic residues" evidence="1">
    <location>
        <begin position="191"/>
        <end position="200"/>
    </location>
</feature>
<proteinExistence type="predicted"/>